<name>A0A060BKG5_9CAUD</name>
<dbReference type="KEGG" id="vg:26673044"/>
<proteinExistence type="predicted"/>
<dbReference type="GeneID" id="26673044"/>
<reference evidence="3 4" key="1">
    <citation type="submission" date="2014-01" db="EMBL/GenBank/DDBJ databases">
        <title>Sulfur oxidation genes in diverse deep-sea viruses.</title>
        <authorList>
            <person name="Anantharaman K."/>
            <person name="Duhaime M.B."/>
            <person name="Breier J.A."/>
            <person name="Toner B.M."/>
            <person name="Dick G.J."/>
        </authorList>
    </citation>
    <scope>NUCLEOTIDE SEQUENCE [LARGE SCALE GENOMIC DNA]</scope>
    <source>
        <strain evidence="1 4">KiloMoana</strain>
        <strain evidence="2">TahiMoana</strain>
    </source>
</reference>
<accession>A0A060BKG5</accession>
<evidence type="ECO:0000313" key="2">
    <source>
        <dbReference type="EMBL" id="AIA83236.1"/>
    </source>
</evidence>
<protein>
    <submittedName>
        <fullName evidence="2">Putative phage protein</fullName>
    </submittedName>
</protein>
<dbReference type="RefSeq" id="YP_009042154.1">
    <property type="nucleotide sequence ID" value="NC_024329.1"/>
</dbReference>
<dbReference type="EMBL" id="KJ183193">
    <property type="protein sequence ID" value="AIA83236.1"/>
    <property type="molecule type" value="Genomic_DNA"/>
</dbReference>
<evidence type="ECO:0000313" key="4">
    <source>
        <dbReference type="Proteomes" id="UP000242360"/>
    </source>
</evidence>
<dbReference type="EMBL" id="KJ183192">
    <property type="protein sequence ID" value="AIA83186.1"/>
    <property type="molecule type" value="Genomic_DNA"/>
</dbReference>
<sequence length="89" mass="10408">MKNKTVKLNEKYGLVQWELEAGAKCVFEQENDGEVKLNVLYFRGLNYNRGGASLWSEDEDSKKIVEGHFLGRFFKSEKKDEWWFVPTNG</sequence>
<evidence type="ECO:0000313" key="3">
    <source>
        <dbReference type="Proteomes" id="UP000026988"/>
    </source>
</evidence>
<dbReference type="Proteomes" id="UP000026988">
    <property type="component" value="Genome"/>
</dbReference>
<organism evidence="2 3">
    <name type="scientific">Lauvirus lau218</name>
    <dbReference type="NCBI Taxonomy" id="1465639"/>
    <lineage>
        <taxon>Viruses</taxon>
        <taxon>Duplodnaviria</taxon>
        <taxon>Heunggongvirae</taxon>
        <taxon>Uroviricota</taxon>
        <taxon>Caudoviricetes</taxon>
        <taxon>Autographivirales</taxon>
        <taxon>Lauvirus</taxon>
    </lineage>
</organism>
<dbReference type="Proteomes" id="UP000242360">
    <property type="component" value="Segment"/>
</dbReference>
<evidence type="ECO:0000313" key="1">
    <source>
        <dbReference type="EMBL" id="AIA83186.1"/>
    </source>
</evidence>